<evidence type="ECO:0000259" key="7">
    <source>
        <dbReference type="Pfam" id="PF07888"/>
    </source>
</evidence>
<feature type="coiled-coil region" evidence="5">
    <location>
        <begin position="858"/>
        <end position="927"/>
    </location>
</feature>
<dbReference type="PANTHER" id="PTHR18902:SF31">
    <property type="entry name" value="PERICENTRIN_AKAP-450 CENTROSOMAL TARGETING DOMAIN-CONTAINING PROTEIN"/>
    <property type="match status" value="1"/>
</dbReference>
<feature type="coiled-coil region" evidence="5">
    <location>
        <begin position="586"/>
        <end position="613"/>
    </location>
</feature>
<feature type="compositionally biased region" description="Low complexity" evidence="6">
    <location>
        <begin position="272"/>
        <end position="282"/>
    </location>
</feature>
<comment type="subcellular location">
    <subcellularLocation>
        <location evidence="1">Cytoplasm</location>
    </subcellularLocation>
</comment>
<dbReference type="eggNOG" id="ENOG502RFBF">
    <property type="taxonomic scope" value="Eukaryota"/>
</dbReference>
<feature type="domain" description="Calcium binding and coiled-coil" evidence="7">
    <location>
        <begin position="655"/>
        <end position="872"/>
    </location>
</feature>
<evidence type="ECO:0000313" key="9">
    <source>
        <dbReference type="Proteomes" id="UP000014500"/>
    </source>
</evidence>
<feature type="coiled-coil region" evidence="5">
    <location>
        <begin position="404"/>
        <end position="522"/>
    </location>
</feature>
<feature type="compositionally biased region" description="Pro residues" evidence="6">
    <location>
        <begin position="252"/>
        <end position="266"/>
    </location>
</feature>
<feature type="region of interest" description="Disordered" evidence="6">
    <location>
        <begin position="169"/>
        <end position="314"/>
    </location>
</feature>
<keyword evidence="9" id="KW-1185">Reference proteome</keyword>
<feature type="coiled-coil region" evidence="5">
    <location>
        <begin position="1174"/>
        <end position="1242"/>
    </location>
</feature>
<dbReference type="OMA" id="YPEYESE"/>
<dbReference type="HOGENOM" id="CLU_261477_0_0_1"/>
<dbReference type="InterPro" id="IPR051841">
    <property type="entry name" value="MT-Golgi_org_protein"/>
</dbReference>
<feature type="region of interest" description="Disordered" evidence="6">
    <location>
        <begin position="937"/>
        <end position="958"/>
    </location>
</feature>
<evidence type="ECO:0000256" key="5">
    <source>
        <dbReference type="SAM" id="Coils"/>
    </source>
</evidence>
<feature type="coiled-coil region" evidence="5">
    <location>
        <begin position="1112"/>
        <end position="1139"/>
    </location>
</feature>
<feature type="coiled-coil region" evidence="5">
    <location>
        <begin position="739"/>
        <end position="794"/>
    </location>
</feature>
<dbReference type="InterPro" id="IPR012852">
    <property type="entry name" value="CALCOCO1-like"/>
</dbReference>
<evidence type="ECO:0000256" key="2">
    <source>
        <dbReference type="ARBA" id="ARBA00022490"/>
    </source>
</evidence>
<dbReference type="GO" id="GO:0005737">
    <property type="term" value="C:cytoplasm"/>
    <property type="evidence" value="ECO:0007669"/>
    <property type="project" value="UniProtKB-SubCell"/>
</dbReference>
<sequence>MATLQLKLKQVNFDASDYPEYESELEDPISNVVDANTDFQIVSDQISLCNSFASQPDLNYKIVKSEEIESELRRNSIERDKFSTVDLPKVHEKSLQRVCGTANGDCGDPSYPGISPDVARYIYQMNPDVITTVEAALKPDSKKISQINIIKSNLTCLQNTSETFALQQSNLGNRMNSTSPEITKPTESIKPLEFVKIPEPNHKSPLLQNNHKNGDEQPPTTPTDPSQKILHKFPQERITTITERKPSWFLSDPPPVEPSIHKPPLPSRRSSRSSQSSTMSTPRRGDFATNDAPALDISPISDKSDSRSLGSTESAYSDKYELDSNYSDLLETQSLASNMSEMSSVSGIEEEMYRIKKLLLEVPTLPDDHPDFHKRSVIFGRTGGVVVSDDCLEADRFVVSQEVFFELQREKANLEGQIETLRTQLDEYTSEKRVLLDQLTVSQTQVKIKTLESEKEKSEREKLSSRLQFMQQVNKKSDGSNAQLQMNLESKATDLAQIKDDLRDLEECNARLRIDGEELRMELEAKEGAVRGLKSKIAELHVESQLATQAKIQAVNDQQLVKSEMDALQKSREWYRTQLHGVQESRNKMQQELLNLQGAIVAQKNEMEKQRNDNAMTKLSLTEVQQRAVKEKETLMRHLESIKEDMLVREASFVKMEVAKGVVEEESIERLRGVREEKWKMNVCDLEEQVARLKVEISAKNEGFKGLEANYVEIMRKLTVAEKGVNERDVEIQRKGEKCVEFEGKVKELKMRLESKEEQVNAMKDAKTATEIALAAANKEKRDVDEALNVVRQNLVKLNANFRKIKTDLANRDASIDQLIKEKNKMESMLMESGQKIIALKTNYESYSNELKSRDGIIQEVKEIKSKLTEELDKSREKIVSLEEIVVRVRNEKASITQKCVDLQNEVLRTENELKTSQNDKKEVESQLEKFLTSIPVTNPDETSEKRVRRNSQDLSDGTKILNDPCDQIAESYPRDELEREVLLMRQALDTREKQVEKYLRDKNEMQHVIDELRKENASLGRGLTSDGDEGRLEHHIEAQLGVYRRKVKELEGVLEFSGVKRRNFEVETQTDNVSFMKHVLEQDDRNSVTQGRFENLEAEYRERQRVYDSNIKVLTRKLKEVMKAHKKAEVELKNWRVAVARNQGDEKGDMAKVITAPDLPGNHKSERNLKREILHYRAKVKGLQIKLKEAQTNYEDMKTLVEANKEAMLDLERERGKLTGVNQSNEALKSHAQRLESALAEKDVAVTELDIAKKDLTSKQAEEEFRNKQWIEELEINLTAERETAKELRKQVSFCVIVNY</sequence>
<dbReference type="EMBL" id="JH431978">
    <property type="status" value="NOT_ANNOTATED_CDS"/>
    <property type="molecule type" value="Genomic_DNA"/>
</dbReference>
<evidence type="ECO:0000256" key="4">
    <source>
        <dbReference type="ARBA" id="ARBA00023054"/>
    </source>
</evidence>
<name>T1J9P7_STRMM</name>
<evidence type="ECO:0000313" key="8">
    <source>
        <dbReference type="EnsemblMetazoa" id="SMAR010444-PA"/>
    </source>
</evidence>
<dbReference type="PhylomeDB" id="T1J9P7"/>
<feature type="compositionally biased region" description="Polar residues" evidence="6">
    <location>
        <begin position="169"/>
        <end position="181"/>
    </location>
</feature>
<keyword evidence="3" id="KW-0597">Phosphoprotein</keyword>
<dbReference type="Pfam" id="PF07888">
    <property type="entry name" value="CALCOCO1"/>
    <property type="match status" value="1"/>
</dbReference>
<proteinExistence type="predicted"/>
<dbReference type="Proteomes" id="UP000014500">
    <property type="component" value="Unassembled WGS sequence"/>
</dbReference>
<evidence type="ECO:0000256" key="3">
    <source>
        <dbReference type="ARBA" id="ARBA00022553"/>
    </source>
</evidence>
<reference evidence="8" key="2">
    <citation type="submission" date="2015-02" db="UniProtKB">
        <authorList>
            <consortium name="EnsemblMetazoa"/>
        </authorList>
    </citation>
    <scope>IDENTIFICATION</scope>
</reference>
<organism evidence="8 9">
    <name type="scientific">Strigamia maritima</name>
    <name type="common">European centipede</name>
    <name type="synonym">Geophilus maritimus</name>
    <dbReference type="NCBI Taxonomy" id="126957"/>
    <lineage>
        <taxon>Eukaryota</taxon>
        <taxon>Metazoa</taxon>
        <taxon>Ecdysozoa</taxon>
        <taxon>Arthropoda</taxon>
        <taxon>Myriapoda</taxon>
        <taxon>Chilopoda</taxon>
        <taxon>Pleurostigmophora</taxon>
        <taxon>Geophilomorpha</taxon>
        <taxon>Linotaeniidae</taxon>
        <taxon>Strigamia</taxon>
    </lineage>
</organism>
<dbReference type="EnsemblMetazoa" id="SMAR010444-RA">
    <property type="protein sequence ID" value="SMAR010444-PA"/>
    <property type="gene ID" value="SMAR010444"/>
</dbReference>
<accession>T1J9P7</accession>
<evidence type="ECO:0000256" key="1">
    <source>
        <dbReference type="ARBA" id="ARBA00004496"/>
    </source>
</evidence>
<protein>
    <recommendedName>
        <fullName evidence="7">Calcium binding and coiled-coil domain-containing protein</fullName>
    </recommendedName>
</protein>
<feature type="coiled-coil region" evidence="5">
    <location>
        <begin position="975"/>
        <end position="1016"/>
    </location>
</feature>
<dbReference type="PANTHER" id="PTHR18902">
    <property type="entry name" value="NUCLEAR MITOTIC APPARATUS PROTEIN 1-RELATED"/>
    <property type="match status" value="1"/>
</dbReference>
<dbReference type="STRING" id="126957.T1J9P7"/>
<reference evidence="9" key="1">
    <citation type="submission" date="2011-05" db="EMBL/GenBank/DDBJ databases">
        <authorList>
            <person name="Richards S.R."/>
            <person name="Qu J."/>
            <person name="Jiang H."/>
            <person name="Jhangiani S.N."/>
            <person name="Agravi P."/>
            <person name="Goodspeed R."/>
            <person name="Gross S."/>
            <person name="Mandapat C."/>
            <person name="Jackson L."/>
            <person name="Mathew T."/>
            <person name="Pu L."/>
            <person name="Thornton R."/>
            <person name="Saada N."/>
            <person name="Wilczek-Boney K.B."/>
            <person name="Lee S."/>
            <person name="Kovar C."/>
            <person name="Wu Y."/>
            <person name="Scherer S.E."/>
            <person name="Worley K.C."/>
            <person name="Muzny D.M."/>
            <person name="Gibbs R."/>
        </authorList>
    </citation>
    <scope>NUCLEOTIDE SEQUENCE</scope>
    <source>
        <strain evidence="9">Brora</strain>
    </source>
</reference>
<keyword evidence="4 5" id="KW-0175">Coiled coil</keyword>
<keyword evidence="2" id="KW-0963">Cytoplasm</keyword>
<evidence type="ECO:0000256" key="6">
    <source>
        <dbReference type="SAM" id="MobiDB-lite"/>
    </source>
</evidence>